<evidence type="ECO:0000256" key="4">
    <source>
        <dbReference type="SAM" id="MobiDB-lite"/>
    </source>
</evidence>
<dbReference type="Proteomes" id="UP000000647">
    <property type="component" value="Chromosome"/>
</dbReference>
<name>A1WY99_HALHL</name>
<dbReference type="Gene3D" id="1.25.40.10">
    <property type="entry name" value="Tetratricopeptide repeat domain"/>
    <property type="match status" value="1"/>
</dbReference>
<dbReference type="InterPro" id="IPR011990">
    <property type="entry name" value="TPR-like_helical_dom_sf"/>
</dbReference>
<dbReference type="eggNOG" id="COG0457">
    <property type="taxonomic scope" value="Bacteria"/>
</dbReference>
<accession>A1WY99</accession>
<dbReference type="InterPro" id="IPR050498">
    <property type="entry name" value="Ycf3"/>
</dbReference>
<keyword evidence="5" id="KW-1133">Transmembrane helix</keyword>
<reference evidence="7" key="1">
    <citation type="submission" date="2006-12" db="EMBL/GenBank/DDBJ databases">
        <title>Complete sequence of Halorhodospira halophila SL1.</title>
        <authorList>
            <consortium name="US DOE Joint Genome Institute"/>
            <person name="Copeland A."/>
            <person name="Lucas S."/>
            <person name="Lapidus A."/>
            <person name="Barry K."/>
            <person name="Detter J.C."/>
            <person name="Glavina del Rio T."/>
            <person name="Hammon N."/>
            <person name="Israni S."/>
            <person name="Dalin E."/>
            <person name="Tice H."/>
            <person name="Pitluck S."/>
            <person name="Saunders E."/>
            <person name="Brettin T."/>
            <person name="Bruce D."/>
            <person name="Han C."/>
            <person name="Tapia R."/>
            <person name="Schmutz J."/>
            <person name="Larimer F."/>
            <person name="Land M."/>
            <person name="Hauser L."/>
            <person name="Kyrpides N."/>
            <person name="Mikhailova N."/>
            <person name="Hoff W."/>
            <person name="Richardson P."/>
        </authorList>
    </citation>
    <scope>NUCLEOTIDE SEQUENCE [LARGE SCALE GENOMIC DNA]</scope>
    <source>
        <strain evidence="7">DSM 244 / SL1</strain>
    </source>
</reference>
<keyword evidence="5" id="KW-0472">Membrane</keyword>
<feature type="repeat" description="TPR" evidence="3">
    <location>
        <begin position="108"/>
        <end position="141"/>
    </location>
</feature>
<dbReference type="Pfam" id="PF13432">
    <property type="entry name" value="TPR_16"/>
    <property type="match status" value="1"/>
</dbReference>
<keyword evidence="1" id="KW-0677">Repeat</keyword>
<dbReference type="PROSITE" id="PS50293">
    <property type="entry name" value="TPR_REGION"/>
    <property type="match status" value="1"/>
</dbReference>
<dbReference type="EMBL" id="CP000544">
    <property type="protein sequence ID" value="ABM62661.1"/>
    <property type="molecule type" value="Genomic_DNA"/>
</dbReference>
<evidence type="ECO:0000256" key="3">
    <source>
        <dbReference type="PROSITE-ProRule" id="PRU00339"/>
    </source>
</evidence>
<feature type="compositionally biased region" description="Basic and acidic residues" evidence="4">
    <location>
        <begin position="177"/>
        <end position="190"/>
    </location>
</feature>
<proteinExistence type="predicted"/>
<keyword evidence="2 3" id="KW-0802">TPR repeat</keyword>
<evidence type="ECO:0000313" key="6">
    <source>
        <dbReference type="EMBL" id="ABM62661.1"/>
    </source>
</evidence>
<dbReference type="PANTHER" id="PTHR44858">
    <property type="entry name" value="TETRATRICOPEPTIDE REPEAT PROTEIN 6"/>
    <property type="match status" value="1"/>
</dbReference>
<sequence>MIKITERGYRTWVAIAIVAALLPLGYALYQGVAPDRGPGDVKTIAGDRALQDRRYDRALEQYTRALEEAPEHRYAHLGKATTLLELGELERAIHVYDRFIELIDPEFAGAYANRGIAYDRLGEHEQALADYRKAAELDEAVDDGPGWLTRFFHMGPDGQPSISERADYLEEQLALPEDERKLSDPEKDSQQRAYTQRPD</sequence>
<protein>
    <submittedName>
        <fullName evidence="6">TPR repeat-containing protein</fullName>
    </submittedName>
</protein>
<feature type="region of interest" description="Disordered" evidence="4">
    <location>
        <begin position="174"/>
        <end position="199"/>
    </location>
</feature>
<gene>
    <name evidence="6" type="ordered locus">Hhal_1897</name>
</gene>
<dbReference type="SUPFAM" id="SSF48452">
    <property type="entry name" value="TPR-like"/>
    <property type="match status" value="1"/>
</dbReference>
<dbReference type="RefSeq" id="WP_011814683.1">
    <property type="nucleotide sequence ID" value="NC_008789.1"/>
</dbReference>
<dbReference type="HOGENOM" id="CLU_1412560_0_0_6"/>
<evidence type="ECO:0000256" key="5">
    <source>
        <dbReference type="SAM" id="Phobius"/>
    </source>
</evidence>
<evidence type="ECO:0000313" key="7">
    <source>
        <dbReference type="Proteomes" id="UP000000647"/>
    </source>
</evidence>
<evidence type="ECO:0000256" key="2">
    <source>
        <dbReference type="ARBA" id="ARBA00022803"/>
    </source>
</evidence>
<dbReference type="PANTHER" id="PTHR44858:SF1">
    <property type="entry name" value="UDP-N-ACETYLGLUCOSAMINE--PEPTIDE N-ACETYLGLUCOSAMINYLTRANSFERASE SPINDLY-RELATED"/>
    <property type="match status" value="1"/>
</dbReference>
<evidence type="ECO:0000256" key="1">
    <source>
        <dbReference type="ARBA" id="ARBA00022737"/>
    </source>
</evidence>
<reference evidence="6 7" key="2">
    <citation type="journal article" date="2013" name="Stand. Genomic Sci.">
        <title>Complete genome sequence of Halorhodospira halophila SL1.</title>
        <authorList>
            <person name="Challacombe J.F."/>
            <person name="Majid S."/>
            <person name="Deole R."/>
            <person name="Brettin T.S."/>
            <person name="Bruce D."/>
            <person name="Delano S.F."/>
            <person name="Detter J.C."/>
            <person name="Gleasner C.D."/>
            <person name="Han C.S."/>
            <person name="Misra M."/>
            <person name="Reitenga K.G."/>
            <person name="Mikhailova N."/>
            <person name="Woyke T."/>
            <person name="Pitluck S."/>
            <person name="Nolan M."/>
            <person name="Land M.L."/>
            <person name="Saunders E."/>
            <person name="Tapia R."/>
            <person name="Lapidus A."/>
            <person name="Ivanova N."/>
            <person name="Hoff W.D."/>
        </authorList>
    </citation>
    <scope>NUCLEOTIDE SEQUENCE [LARGE SCALE GENOMIC DNA]</scope>
    <source>
        <strain evidence="7">DSM 244 / SL1</strain>
    </source>
</reference>
<organism evidence="6 7">
    <name type="scientific">Halorhodospira halophila (strain DSM 244 / SL1)</name>
    <name type="common">Ectothiorhodospira halophila (strain DSM 244 / SL1)</name>
    <dbReference type="NCBI Taxonomy" id="349124"/>
    <lineage>
        <taxon>Bacteria</taxon>
        <taxon>Pseudomonadati</taxon>
        <taxon>Pseudomonadota</taxon>
        <taxon>Gammaproteobacteria</taxon>
        <taxon>Chromatiales</taxon>
        <taxon>Ectothiorhodospiraceae</taxon>
        <taxon>Halorhodospira</taxon>
    </lineage>
</organism>
<keyword evidence="7" id="KW-1185">Reference proteome</keyword>
<dbReference type="STRING" id="349124.Hhal_1897"/>
<dbReference type="SMART" id="SM00028">
    <property type="entry name" value="TPR"/>
    <property type="match status" value="3"/>
</dbReference>
<dbReference type="AlphaFoldDB" id="A1WY99"/>
<dbReference type="KEGG" id="hha:Hhal_1897"/>
<dbReference type="PROSITE" id="PS50005">
    <property type="entry name" value="TPR"/>
    <property type="match status" value="2"/>
</dbReference>
<dbReference type="Pfam" id="PF00515">
    <property type="entry name" value="TPR_1"/>
    <property type="match status" value="1"/>
</dbReference>
<feature type="transmembrane region" description="Helical" evidence="5">
    <location>
        <begin position="12"/>
        <end position="29"/>
    </location>
</feature>
<dbReference type="InterPro" id="IPR019734">
    <property type="entry name" value="TPR_rpt"/>
</dbReference>
<dbReference type="OrthoDB" id="7058572at2"/>
<keyword evidence="5" id="KW-0812">Transmembrane</keyword>
<feature type="repeat" description="TPR" evidence="3">
    <location>
        <begin position="39"/>
        <end position="72"/>
    </location>
</feature>